<name>A0A0C2BTE9_9BURK</name>
<gene>
    <name evidence="3" type="ORF">TSA66_13650</name>
    <name evidence="4" type="ORF">TSA66_15510</name>
    <name evidence="5" type="ORF">TSA66_24710</name>
</gene>
<dbReference type="Proteomes" id="UP000031572">
    <property type="component" value="Unassembled WGS sequence"/>
</dbReference>
<dbReference type="EMBL" id="JWJG01000028">
    <property type="protein sequence ID" value="KIF83309.1"/>
    <property type="molecule type" value="Genomic_DNA"/>
</dbReference>
<protein>
    <submittedName>
        <fullName evidence="5">Transposase</fullName>
    </submittedName>
</protein>
<comment type="caution">
    <text evidence="5">The sequence shown here is derived from an EMBL/GenBank/DDBJ whole genome shotgun (WGS) entry which is preliminary data.</text>
</comment>
<dbReference type="InterPro" id="IPR025161">
    <property type="entry name" value="IS402-like_dom"/>
</dbReference>
<sequence>MNQCKHDDGFRMSDTLWEQMEPLLPAAKSHPLGCHRPRVPNRAAMDAILLVLRTGMQWNALDSTGICTCSSAYRRFREWIDAGVFAKFWRLGLLEYDELQGIDWSWLAMDGALTKAPLGGKKNRTESLRPRQRRRQTQHAH</sequence>
<evidence type="ECO:0000259" key="2">
    <source>
        <dbReference type="Pfam" id="PF13340"/>
    </source>
</evidence>
<keyword evidence="6" id="KW-1185">Reference proteome</keyword>
<evidence type="ECO:0000313" key="5">
    <source>
        <dbReference type="EMBL" id="KIF83309.1"/>
    </source>
</evidence>
<dbReference type="EMBL" id="JWJG01000028">
    <property type="protein sequence ID" value="KIF81610.1"/>
    <property type="molecule type" value="Genomic_DNA"/>
</dbReference>
<organism evidence="5 6">
    <name type="scientific">Noviherbaspirillum autotrophicum</name>
    <dbReference type="NCBI Taxonomy" id="709839"/>
    <lineage>
        <taxon>Bacteria</taxon>
        <taxon>Pseudomonadati</taxon>
        <taxon>Pseudomonadota</taxon>
        <taxon>Betaproteobacteria</taxon>
        <taxon>Burkholderiales</taxon>
        <taxon>Oxalobacteraceae</taxon>
        <taxon>Noviherbaspirillum</taxon>
    </lineage>
</organism>
<feature type="domain" description="Insertion element IS402-like" evidence="2">
    <location>
        <begin position="12"/>
        <end position="88"/>
    </location>
</feature>
<dbReference type="AlphaFoldDB" id="A0A0C2BTE9"/>
<feature type="compositionally biased region" description="Basic residues" evidence="1">
    <location>
        <begin position="130"/>
        <end position="141"/>
    </location>
</feature>
<proteinExistence type="predicted"/>
<evidence type="ECO:0000313" key="6">
    <source>
        <dbReference type="Proteomes" id="UP000031572"/>
    </source>
</evidence>
<dbReference type="Pfam" id="PF13340">
    <property type="entry name" value="DUF4096"/>
    <property type="match status" value="1"/>
</dbReference>
<evidence type="ECO:0000256" key="1">
    <source>
        <dbReference type="SAM" id="MobiDB-lite"/>
    </source>
</evidence>
<dbReference type="PANTHER" id="PTHR30007">
    <property type="entry name" value="PHP DOMAIN PROTEIN"/>
    <property type="match status" value="1"/>
</dbReference>
<feature type="region of interest" description="Disordered" evidence="1">
    <location>
        <begin position="118"/>
        <end position="141"/>
    </location>
</feature>
<reference evidence="5 6" key="1">
    <citation type="submission" date="2014-12" db="EMBL/GenBank/DDBJ databases">
        <title>Denitrispirillum autotrophicum gen. nov., sp. nov., Denitrifying, Facultatively Autotrophic Bacteria Isolated from Rice Paddy Soil.</title>
        <authorList>
            <person name="Ishii S."/>
            <person name="Ashida N."/>
            <person name="Ohno H."/>
            <person name="Otsuka S."/>
            <person name="Yokota A."/>
            <person name="Senoo K."/>
        </authorList>
    </citation>
    <scope>NUCLEOTIDE SEQUENCE [LARGE SCALE GENOMIC DNA]</scope>
    <source>
        <strain evidence="5 6">TSA66</strain>
    </source>
</reference>
<dbReference type="EMBL" id="JWJG01000028">
    <property type="protein sequence ID" value="KIF81882.1"/>
    <property type="molecule type" value="Genomic_DNA"/>
</dbReference>
<evidence type="ECO:0000313" key="3">
    <source>
        <dbReference type="EMBL" id="KIF81610.1"/>
    </source>
</evidence>
<evidence type="ECO:0000313" key="4">
    <source>
        <dbReference type="EMBL" id="KIF81882.1"/>
    </source>
</evidence>
<accession>A0A0C2BTE9</accession>
<dbReference type="PANTHER" id="PTHR30007:SF0">
    <property type="entry name" value="TRANSPOSASE"/>
    <property type="match status" value="1"/>
</dbReference>
<dbReference type="STRING" id="709839.TSA66_13650"/>